<dbReference type="Pfam" id="PF24568">
    <property type="entry name" value="CC_PcsB"/>
    <property type="match status" value="1"/>
</dbReference>
<evidence type="ECO:0000313" key="5">
    <source>
        <dbReference type="EMBL" id="CAI8027375.1"/>
    </source>
</evidence>
<evidence type="ECO:0000256" key="1">
    <source>
        <dbReference type="ARBA" id="ARBA00022729"/>
    </source>
</evidence>
<dbReference type="InterPro" id="IPR057309">
    <property type="entry name" value="PcsB_CC"/>
</dbReference>
<evidence type="ECO:0000313" key="6">
    <source>
        <dbReference type="Proteomes" id="UP001174909"/>
    </source>
</evidence>
<name>A0AA35SC48_GEOBA</name>
<reference evidence="5" key="1">
    <citation type="submission" date="2023-03" db="EMBL/GenBank/DDBJ databases">
        <authorList>
            <person name="Steffen K."/>
            <person name="Cardenas P."/>
        </authorList>
    </citation>
    <scope>NUCLEOTIDE SEQUENCE</scope>
</reference>
<dbReference type="EMBL" id="CASHTH010002276">
    <property type="protein sequence ID" value="CAI8027375.1"/>
    <property type="molecule type" value="Genomic_DNA"/>
</dbReference>
<organism evidence="5 6">
    <name type="scientific">Geodia barretti</name>
    <name type="common">Barrett's horny sponge</name>
    <dbReference type="NCBI Taxonomy" id="519541"/>
    <lineage>
        <taxon>Eukaryota</taxon>
        <taxon>Metazoa</taxon>
        <taxon>Porifera</taxon>
        <taxon>Demospongiae</taxon>
        <taxon>Heteroscleromorpha</taxon>
        <taxon>Tetractinellida</taxon>
        <taxon>Astrophorina</taxon>
        <taxon>Geodiidae</taxon>
        <taxon>Geodia</taxon>
    </lineage>
</organism>
<keyword evidence="1 3" id="KW-0732">Signal</keyword>
<feature type="signal peptide" evidence="3">
    <location>
        <begin position="1"/>
        <end position="29"/>
    </location>
</feature>
<evidence type="ECO:0000256" key="2">
    <source>
        <dbReference type="SAM" id="Coils"/>
    </source>
</evidence>
<keyword evidence="2" id="KW-0175">Coiled coil</keyword>
<gene>
    <name evidence="5" type="ORF">GBAR_LOCUS15670</name>
</gene>
<sequence length="278" mass="32045">MKRFGLKILSPLVYVIAAILSQAPALLLAQTPEQTEQLQQEHERKKEEKRSLEEQRNTIIQKEQGVLQKLQEIESKLAANEKELARHQQEIENHTLEAAELQRELGELLSKDKKQKKRAIKRIRAIYKLGYNKEDEHFLKILLGAQDMQDLVEKYKYMGVIAEADQDMLKDIQLRQKDIAQKSTEIVRQIQLAKGASKAAQAERSLLLVQERKRQQLLHEYRTEKGTHNQALRELNAAVALLGEHLGIVSDAVLQSKRRQLKAFDPRCLVNSLGPLWE</sequence>
<dbReference type="Proteomes" id="UP001174909">
    <property type="component" value="Unassembled WGS sequence"/>
</dbReference>
<evidence type="ECO:0000259" key="4">
    <source>
        <dbReference type="Pfam" id="PF24568"/>
    </source>
</evidence>
<comment type="caution">
    <text evidence="5">The sequence shown here is derived from an EMBL/GenBank/DDBJ whole genome shotgun (WGS) entry which is preliminary data.</text>
</comment>
<feature type="domain" description="Peptidoglycan hydrolase PcsB coiled-coil" evidence="4">
    <location>
        <begin position="116"/>
        <end position="182"/>
    </location>
</feature>
<feature type="coiled-coil region" evidence="2">
    <location>
        <begin position="35"/>
        <end position="118"/>
    </location>
</feature>
<keyword evidence="6" id="KW-1185">Reference proteome</keyword>
<proteinExistence type="predicted"/>
<dbReference type="AlphaFoldDB" id="A0AA35SC48"/>
<dbReference type="Gene3D" id="6.10.250.3150">
    <property type="match status" value="1"/>
</dbReference>
<protein>
    <recommendedName>
        <fullName evidence="4">Peptidoglycan hydrolase PcsB coiled-coil domain-containing protein</fullName>
    </recommendedName>
</protein>
<accession>A0AA35SC48</accession>
<evidence type="ECO:0000256" key="3">
    <source>
        <dbReference type="SAM" id="SignalP"/>
    </source>
</evidence>
<feature type="chain" id="PRO_5041296585" description="Peptidoglycan hydrolase PcsB coiled-coil domain-containing protein" evidence="3">
    <location>
        <begin position="30"/>
        <end position="278"/>
    </location>
</feature>